<dbReference type="STRING" id="283909.R7UKE2"/>
<sequence length="335" mass="39449">MEKHQTKDSTARNSTIIQMHGDTNKQRSKMTLFEKLREAYTERYSDPEVSRLANIAAAAYFHFILHSQVYVTVFHVIPHLFEQSGDMTIYYLKAFVWFVYIETQANWLCLKFYQSVFKAHDDDNPSYEQMTPWERLATSTTSESLKWRTCSVCGLRAPPRSHHCIICNRCVLKRDHHCYMTGVCVGFYNQRYFIVLNFYIAVGSLCGLYFIYQFAKDTFLPQLGWENYVLPYTVYRWLASDGLELHQMLIVFHLCTLWWTGATAVAFFIWQICLIVLGKTDHEVRQGKRVRYTGRVSDSFQSVFGHFWPVNFFFPAVIIFRQEGNGCFWENVKVM</sequence>
<dbReference type="OMA" id="GQTWCQL"/>
<dbReference type="EnsemblMetazoa" id="CapteT220147">
    <property type="protein sequence ID" value="CapteP220147"/>
    <property type="gene ID" value="CapteG220147"/>
</dbReference>
<dbReference type="EC" id="2.3.1.225" evidence="7"/>
<dbReference type="EMBL" id="KB300511">
    <property type="protein sequence ID" value="ELU06675.1"/>
    <property type="molecule type" value="Genomic_DNA"/>
</dbReference>
<comment type="domain">
    <text evidence="7">The DHHC domain is required for palmitoyltransferase activity.</text>
</comment>
<evidence type="ECO:0000313" key="11">
    <source>
        <dbReference type="Proteomes" id="UP000014760"/>
    </source>
</evidence>
<dbReference type="HOGENOM" id="CLU_027721_5_0_1"/>
<gene>
    <name evidence="9" type="ORF">CAPTEDRAFT_220147</name>
</gene>
<dbReference type="Proteomes" id="UP000014760">
    <property type="component" value="Unassembled WGS sequence"/>
</dbReference>
<keyword evidence="3 7" id="KW-0812">Transmembrane</keyword>
<dbReference type="GO" id="GO:0019706">
    <property type="term" value="F:protein-cysteine S-palmitoyltransferase activity"/>
    <property type="evidence" value="ECO:0007669"/>
    <property type="project" value="UniProtKB-EC"/>
</dbReference>
<accession>R7UKE2</accession>
<keyword evidence="5 7" id="KW-0472">Membrane</keyword>
<evidence type="ECO:0000256" key="2">
    <source>
        <dbReference type="ARBA" id="ARBA00022679"/>
    </source>
</evidence>
<feature type="transmembrane region" description="Helical" evidence="7">
    <location>
        <begin position="250"/>
        <end position="277"/>
    </location>
</feature>
<reference evidence="10" key="3">
    <citation type="submission" date="2015-06" db="UniProtKB">
        <authorList>
            <consortium name="EnsemblMetazoa"/>
        </authorList>
    </citation>
    <scope>IDENTIFICATION</scope>
</reference>
<evidence type="ECO:0000256" key="6">
    <source>
        <dbReference type="ARBA" id="ARBA00023315"/>
    </source>
</evidence>
<dbReference type="OrthoDB" id="302728at2759"/>
<feature type="transmembrane region" description="Helical" evidence="7">
    <location>
        <begin position="89"/>
        <end position="110"/>
    </location>
</feature>
<dbReference type="GO" id="GO:0016020">
    <property type="term" value="C:membrane"/>
    <property type="evidence" value="ECO:0007669"/>
    <property type="project" value="UniProtKB-SubCell"/>
</dbReference>
<dbReference type="InterPro" id="IPR039859">
    <property type="entry name" value="PFA4/ZDH16/20/ERF2-like"/>
</dbReference>
<evidence type="ECO:0000313" key="9">
    <source>
        <dbReference type="EMBL" id="ELU06675.1"/>
    </source>
</evidence>
<dbReference type="PANTHER" id="PTHR12246">
    <property type="entry name" value="PALMITOYLTRANSFERASE ZDHHC16"/>
    <property type="match status" value="1"/>
</dbReference>
<feature type="transmembrane region" description="Helical" evidence="7">
    <location>
        <begin position="52"/>
        <end position="77"/>
    </location>
</feature>
<protein>
    <recommendedName>
        <fullName evidence="7">Palmitoyltransferase</fullName>
        <ecNumber evidence="7">2.3.1.225</ecNumber>
    </recommendedName>
</protein>
<evidence type="ECO:0000256" key="7">
    <source>
        <dbReference type="RuleBase" id="RU079119"/>
    </source>
</evidence>
<dbReference type="AlphaFoldDB" id="R7UKE2"/>
<reference evidence="11" key="1">
    <citation type="submission" date="2012-12" db="EMBL/GenBank/DDBJ databases">
        <authorList>
            <person name="Hellsten U."/>
            <person name="Grimwood J."/>
            <person name="Chapman J.A."/>
            <person name="Shapiro H."/>
            <person name="Aerts A."/>
            <person name="Otillar R.P."/>
            <person name="Terry A.Y."/>
            <person name="Boore J.L."/>
            <person name="Simakov O."/>
            <person name="Marletaz F."/>
            <person name="Cho S.-J."/>
            <person name="Edsinger-Gonzales E."/>
            <person name="Havlak P."/>
            <person name="Kuo D.-H."/>
            <person name="Larsson T."/>
            <person name="Lv J."/>
            <person name="Arendt D."/>
            <person name="Savage R."/>
            <person name="Osoegawa K."/>
            <person name="de Jong P."/>
            <person name="Lindberg D.R."/>
            <person name="Seaver E.C."/>
            <person name="Weisblat D.A."/>
            <person name="Putnam N.H."/>
            <person name="Grigoriev I.V."/>
            <person name="Rokhsar D.S."/>
        </authorList>
    </citation>
    <scope>NUCLEOTIDE SEQUENCE</scope>
    <source>
        <strain evidence="11">I ESC-2004</strain>
    </source>
</reference>
<dbReference type="InterPro" id="IPR001594">
    <property type="entry name" value="Palmitoyltrfase_DHHC"/>
</dbReference>
<dbReference type="Pfam" id="PF01529">
    <property type="entry name" value="DHHC"/>
    <property type="match status" value="1"/>
</dbReference>
<evidence type="ECO:0000256" key="3">
    <source>
        <dbReference type="ARBA" id="ARBA00022692"/>
    </source>
</evidence>
<evidence type="ECO:0000313" key="10">
    <source>
        <dbReference type="EnsemblMetazoa" id="CapteP220147"/>
    </source>
</evidence>
<reference evidence="9 11" key="2">
    <citation type="journal article" date="2013" name="Nature">
        <title>Insights into bilaterian evolution from three spiralian genomes.</title>
        <authorList>
            <person name="Simakov O."/>
            <person name="Marletaz F."/>
            <person name="Cho S.J."/>
            <person name="Edsinger-Gonzales E."/>
            <person name="Havlak P."/>
            <person name="Hellsten U."/>
            <person name="Kuo D.H."/>
            <person name="Larsson T."/>
            <person name="Lv J."/>
            <person name="Arendt D."/>
            <person name="Savage R."/>
            <person name="Osoegawa K."/>
            <person name="de Jong P."/>
            <person name="Grimwood J."/>
            <person name="Chapman J.A."/>
            <person name="Shapiro H."/>
            <person name="Aerts A."/>
            <person name="Otillar R.P."/>
            <person name="Terry A.Y."/>
            <person name="Boore J.L."/>
            <person name="Grigoriev I.V."/>
            <person name="Lindberg D.R."/>
            <person name="Seaver E.C."/>
            <person name="Weisblat D.A."/>
            <person name="Putnam N.H."/>
            <person name="Rokhsar D.S."/>
        </authorList>
    </citation>
    <scope>NUCLEOTIDE SEQUENCE</scope>
    <source>
        <strain evidence="9 11">I ESC-2004</strain>
    </source>
</reference>
<evidence type="ECO:0000259" key="8">
    <source>
        <dbReference type="Pfam" id="PF01529"/>
    </source>
</evidence>
<proteinExistence type="inferred from homology"/>
<keyword evidence="2 7" id="KW-0808">Transferase</keyword>
<comment type="subcellular location">
    <subcellularLocation>
        <location evidence="1">Membrane</location>
        <topology evidence="1">Multi-pass membrane protein</topology>
    </subcellularLocation>
</comment>
<comment type="catalytic activity">
    <reaction evidence="7">
        <text>L-cysteinyl-[protein] + hexadecanoyl-CoA = S-hexadecanoyl-L-cysteinyl-[protein] + CoA</text>
        <dbReference type="Rhea" id="RHEA:36683"/>
        <dbReference type="Rhea" id="RHEA-COMP:10131"/>
        <dbReference type="Rhea" id="RHEA-COMP:11032"/>
        <dbReference type="ChEBI" id="CHEBI:29950"/>
        <dbReference type="ChEBI" id="CHEBI:57287"/>
        <dbReference type="ChEBI" id="CHEBI:57379"/>
        <dbReference type="ChEBI" id="CHEBI:74151"/>
        <dbReference type="EC" id="2.3.1.225"/>
    </reaction>
</comment>
<feature type="domain" description="Palmitoyltransferase DHHC" evidence="8">
    <location>
        <begin position="147"/>
        <end position="284"/>
    </location>
</feature>
<dbReference type="EMBL" id="AMQN01001214">
    <property type="status" value="NOT_ANNOTATED_CDS"/>
    <property type="molecule type" value="Genomic_DNA"/>
</dbReference>
<dbReference type="EMBL" id="AMQN01001213">
    <property type="status" value="NOT_ANNOTATED_CDS"/>
    <property type="molecule type" value="Genomic_DNA"/>
</dbReference>
<keyword evidence="6 7" id="KW-0012">Acyltransferase</keyword>
<name>R7UKE2_CAPTE</name>
<organism evidence="9">
    <name type="scientific">Capitella teleta</name>
    <name type="common">Polychaete worm</name>
    <dbReference type="NCBI Taxonomy" id="283909"/>
    <lineage>
        <taxon>Eukaryota</taxon>
        <taxon>Metazoa</taxon>
        <taxon>Spiralia</taxon>
        <taxon>Lophotrochozoa</taxon>
        <taxon>Annelida</taxon>
        <taxon>Polychaeta</taxon>
        <taxon>Sedentaria</taxon>
        <taxon>Scolecida</taxon>
        <taxon>Capitellidae</taxon>
        <taxon>Capitella</taxon>
    </lineage>
</organism>
<evidence type="ECO:0000256" key="1">
    <source>
        <dbReference type="ARBA" id="ARBA00004141"/>
    </source>
</evidence>
<keyword evidence="11" id="KW-1185">Reference proteome</keyword>
<feature type="transmembrane region" description="Helical" evidence="7">
    <location>
        <begin position="192"/>
        <end position="212"/>
    </location>
</feature>
<comment type="similarity">
    <text evidence="7">Belongs to the DHHC palmitoyltransferase family.</text>
</comment>
<evidence type="ECO:0000256" key="4">
    <source>
        <dbReference type="ARBA" id="ARBA00022989"/>
    </source>
</evidence>
<keyword evidence="4 7" id="KW-1133">Transmembrane helix</keyword>
<evidence type="ECO:0000256" key="5">
    <source>
        <dbReference type="ARBA" id="ARBA00023136"/>
    </source>
</evidence>
<dbReference type="PROSITE" id="PS50216">
    <property type="entry name" value="DHHC"/>
    <property type="match status" value="1"/>
</dbReference>